<sequence>MANFRGGIKELLKNNSNDKFLIIGSKNYLDLITNDINDSIEGKIIKPENIIVISAKEASGQLRKQTLKANPELRHYFKCTMANLNYRIANEILAQKADFDIKSFQNVIDKIKVLSPPRKKIANLSDEEIKEKVIKILTTHGNDASSKTKALSIFRNKYNLSCSAERFTPIYKFCKSKLY</sequence>
<name>A0ABQ1K2M4_9GAMM</name>
<accession>A0ABQ1K2M4</accession>
<organism evidence="1 2">
    <name type="scientific">Marinobacterium zhoushanense</name>
    <dbReference type="NCBI Taxonomy" id="1679163"/>
    <lineage>
        <taxon>Bacteria</taxon>
        <taxon>Pseudomonadati</taxon>
        <taxon>Pseudomonadota</taxon>
        <taxon>Gammaproteobacteria</taxon>
        <taxon>Oceanospirillales</taxon>
        <taxon>Oceanospirillaceae</taxon>
        <taxon>Marinobacterium</taxon>
    </lineage>
</organism>
<dbReference type="Proteomes" id="UP000629025">
    <property type="component" value="Unassembled WGS sequence"/>
</dbReference>
<dbReference type="EMBL" id="BMIJ01000001">
    <property type="protein sequence ID" value="GGB81981.1"/>
    <property type="molecule type" value="Genomic_DNA"/>
</dbReference>
<proteinExistence type="predicted"/>
<reference evidence="2" key="1">
    <citation type="journal article" date="2019" name="Int. J. Syst. Evol. Microbiol.">
        <title>The Global Catalogue of Microorganisms (GCM) 10K type strain sequencing project: providing services to taxonomists for standard genome sequencing and annotation.</title>
        <authorList>
            <consortium name="The Broad Institute Genomics Platform"/>
            <consortium name="The Broad Institute Genome Sequencing Center for Infectious Disease"/>
            <person name="Wu L."/>
            <person name="Ma J."/>
        </authorList>
    </citation>
    <scope>NUCLEOTIDE SEQUENCE [LARGE SCALE GENOMIC DNA]</scope>
    <source>
        <strain evidence="2">CGMCC 1.15341</strain>
    </source>
</reference>
<evidence type="ECO:0000313" key="2">
    <source>
        <dbReference type="Proteomes" id="UP000629025"/>
    </source>
</evidence>
<gene>
    <name evidence="1" type="ORF">GCM10011352_04710</name>
</gene>
<protein>
    <submittedName>
        <fullName evidence="1">Uncharacterized protein</fullName>
    </submittedName>
</protein>
<keyword evidence="2" id="KW-1185">Reference proteome</keyword>
<comment type="caution">
    <text evidence="1">The sequence shown here is derived from an EMBL/GenBank/DDBJ whole genome shotgun (WGS) entry which is preliminary data.</text>
</comment>
<evidence type="ECO:0000313" key="1">
    <source>
        <dbReference type="EMBL" id="GGB81981.1"/>
    </source>
</evidence>